<keyword evidence="9" id="KW-1185">Reference proteome</keyword>
<dbReference type="Pfam" id="PF12823">
    <property type="entry name" value="DUF3817"/>
    <property type="match status" value="1"/>
</dbReference>
<evidence type="ECO:0000256" key="2">
    <source>
        <dbReference type="ARBA" id="ARBA00022475"/>
    </source>
</evidence>
<keyword evidence="4 6" id="KW-1133">Transmembrane helix</keyword>
<dbReference type="EMBL" id="JAWIIV010000013">
    <property type="protein sequence ID" value="MEC4720770.1"/>
    <property type="molecule type" value="Genomic_DNA"/>
</dbReference>
<dbReference type="RefSeq" id="WP_326507485.1">
    <property type="nucleotide sequence ID" value="NZ_JAWIIV010000013.1"/>
</dbReference>
<evidence type="ECO:0000259" key="7">
    <source>
        <dbReference type="Pfam" id="PF12823"/>
    </source>
</evidence>
<dbReference type="PANTHER" id="PTHR40077">
    <property type="entry name" value="MEMBRANE PROTEIN-RELATED"/>
    <property type="match status" value="1"/>
</dbReference>
<evidence type="ECO:0000256" key="3">
    <source>
        <dbReference type="ARBA" id="ARBA00022692"/>
    </source>
</evidence>
<reference evidence="8 9" key="1">
    <citation type="submission" date="2023-10" db="EMBL/GenBank/DDBJ databases">
        <title>Noviherbaspirillum sp. CPCC 100848 genome assembly.</title>
        <authorList>
            <person name="Li X.Y."/>
            <person name="Fang X.M."/>
        </authorList>
    </citation>
    <scope>NUCLEOTIDE SEQUENCE [LARGE SCALE GENOMIC DNA]</scope>
    <source>
        <strain evidence="8 9">CPCC 100848</strain>
    </source>
</reference>
<name>A0ABU6JAT8_9BURK</name>
<feature type="transmembrane region" description="Helical" evidence="6">
    <location>
        <begin position="45"/>
        <end position="65"/>
    </location>
</feature>
<dbReference type="InterPro" id="IPR023845">
    <property type="entry name" value="DUF3817_TM"/>
</dbReference>
<evidence type="ECO:0000313" key="9">
    <source>
        <dbReference type="Proteomes" id="UP001352263"/>
    </source>
</evidence>
<accession>A0ABU6JAT8</accession>
<evidence type="ECO:0000256" key="1">
    <source>
        <dbReference type="ARBA" id="ARBA00004651"/>
    </source>
</evidence>
<feature type="domain" description="DUF3817" evidence="7">
    <location>
        <begin position="11"/>
        <end position="95"/>
    </location>
</feature>
<comment type="subcellular location">
    <subcellularLocation>
        <location evidence="1">Cell membrane</location>
        <topology evidence="1">Multi-pass membrane protein</topology>
    </subcellularLocation>
</comment>
<feature type="transmembrane region" description="Helical" evidence="6">
    <location>
        <begin position="77"/>
        <end position="95"/>
    </location>
</feature>
<keyword evidence="5 6" id="KW-0472">Membrane</keyword>
<evidence type="ECO:0000256" key="4">
    <source>
        <dbReference type="ARBA" id="ARBA00022989"/>
    </source>
</evidence>
<dbReference type="NCBIfam" id="TIGR03954">
    <property type="entry name" value="integ_memb_HG"/>
    <property type="match status" value="1"/>
</dbReference>
<proteinExistence type="predicted"/>
<dbReference type="PANTHER" id="PTHR40077:SF1">
    <property type="entry name" value="MEMBRANE PROTEIN"/>
    <property type="match status" value="1"/>
</dbReference>
<evidence type="ECO:0000256" key="6">
    <source>
        <dbReference type="SAM" id="Phobius"/>
    </source>
</evidence>
<evidence type="ECO:0000256" key="5">
    <source>
        <dbReference type="ARBA" id="ARBA00023136"/>
    </source>
</evidence>
<keyword evidence="2" id="KW-1003">Cell membrane</keyword>
<dbReference type="Proteomes" id="UP001352263">
    <property type="component" value="Unassembled WGS sequence"/>
</dbReference>
<gene>
    <name evidence="8" type="ORF">RY831_16520</name>
</gene>
<evidence type="ECO:0000313" key="8">
    <source>
        <dbReference type="EMBL" id="MEC4720770.1"/>
    </source>
</evidence>
<comment type="caution">
    <text evidence="8">The sequence shown here is derived from an EMBL/GenBank/DDBJ whole genome shotgun (WGS) entry which is preliminary data.</text>
</comment>
<sequence>MKRRATTMLSLKTACLIEAATLAGLVCIAVPLKHLAGYSLPVSILGPVHGMAFLTFLWIVIHAASSGSLHRREIWRLLINSVIPFGGFFSAAQLSRRESEQ</sequence>
<protein>
    <submittedName>
        <fullName evidence="8">DUF3817 domain-containing protein</fullName>
    </submittedName>
</protein>
<organism evidence="8 9">
    <name type="scientific">Noviherbaspirillum album</name>
    <dbReference type="NCBI Taxonomy" id="3080276"/>
    <lineage>
        <taxon>Bacteria</taxon>
        <taxon>Pseudomonadati</taxon>
        <taxon>Pseudomonadota</taxon>
        <taxon>Betaproteobacteria</taxon>
        <taxon>Burkholderiales</taxon>
        <taxon>Oxalobacteraceae</taxon>
        <taxon>Noviherbaspirillum</taxon>
    </lineage>
</organism>
<keyword evidence="3 6" id="KW-0812">Transmembrane</keyword>